<reference evidence="1" key="1">
    <citation type="submission" date="2019-07" db="EMBL/GenBank/DDBJ databases">
        <title>Annotation for the trematode Paragonimus miyazaki's.</title>
        <authorList>
            <person name="Choi Y.-J."/>
        </authorList>
    </citation>
    <scope>NUCLEOTIDE SEQUENCE</scope>
    <source>
        <strain evidence="1">Japan</strain>
    </source>
</reference>
<protein>
    <submittedName>
        <fullName evidence="1">Uncharacterized protein</fullName>
    </submittedName>
</protein>
<dbReference type="AlphaFoldDB" id="A0A8S9Z5E5"/>
<keyword evidence="2" id="KW-1185">Reference proteome</keyword>
<accession>A0A8S9Z5E5</accession>
<evidence type="ECO:0000313" key="1">
    <source>
        <dbReference type="EMBL" id="KAF7262695.1"/>
    </source>
</evidence>
<name>A0A8S9Z5E5_9TREM</name>
<evidence type="ECO:0000313" key="2">
    <source>
        <dbReference type="Proteomes" id="UP000822476"/>
    </source>
</evidence>
<proteinExistence type="predicted"/>
<comment type="caution">
    <text evidence="1">The sequence shown here is derived from an EMBL/GenBank/DDBJ whole genome shotgun (WGS) entry which is preliminary data.</text>
</comment>
<dbReference type="Proteomes" id="UP000822476">
    <property type="component" value="Unassembled WGS sequence"/>
</dbReference>
<dbReference type="OrthoDB" id="10029313at2759"/>
<gene>
    <name evidence="1" type="ORF">EG68_00044</name>
</gene>
<organism evidence="1 2">
    <name type="scientific">Paragonimus skrjabini miyazakii</name>
    <dbReference type="NCBI Taxonomy" id="59628"/>
    <lineage>
        <taxon>Eukaryota</taxon>
        <taxon>Metazoa</taxon>
        <taxon>Spiralia</taxon>
        <taxon>Lophotrochozoa</taxon>
        <taxon>Platyhelminthes</taxon>
        <taxon>Trematoda</taxon>
        <taxon>Digenea</taxon>
        <taxon>Plagiorchiida</taxon>
        <taxon>Troglotremata</taxon>
        <taxon>Troglotrematidae</taxon>
        <taxon>Paragonimus</taxon>
    </lineage>
</organism>
<sequence length="148" mass="16885">MLKPDKSSGPVVMDKEEYIRKMLSILNDESKFQRIDKVEKVTDMETRIIRHLDLLLLHRIIDEGTFKSLKPSGSSTTQLYGLPKTHKPGVPLKPILSMVQALTSLKRKFDTYIVKESSDLIEDLNKVSLADKVKCSFKGKRKMKPQPS</sequence>
<dbReference type="EMBL" id="JTDE01000007">
    <property type="protein sequence ID" value="KAF7262695.1"/>
    <property type="molecule type" value="Genomic_DNA"/>
</dbReference>